<feature type="transmembrane region" description="Helical" evidence="1">
    <location>
        <begin position="124"/>
        <end position="144"/>
    </location>
</feature>
<accession>A0A8J2YHR7</accession>
<feature type="transmembrane region" description="Helical" evidence="1">
    <location>
        <begin position="94"/>
        <end position="112"/>
    </location>
</feature>
<keyword evidence="3" id="KW-1185">Reference proteome</keyword>
<evidence type="ECO:0000313" key="2">
    <source>
        <dbReference type="EMBL" id="GGE43567.1"/>
    </source>
</evidence>
<dbReference type="Proteomes" id="UP000628775">
    <property type="component" value="Unassembled WGS sequence"/>
</dbReference>
<evidence type="ECO:0000313" key="3">
    <source>
        <dbReference type="Proteomes" id="UP000628775"/>
    </source>
</evidence>
<proteinExistence type="predicted"/>
<reference evidence="2" key="1">
    <citation type="journal article" date="2014" name="Int. J. Syst. Evol. Microbiol.">
        <title>Complete genome sequence of Corynebacterium casei LMG S-19264T (=DSM 44701T), isolated from a smear-ripened cheese.</title>
        <authorList>
            <consortium name="US DOE Joint Genome Institute (JGI-PGF)"/>
            <person name="Walter F."/>
            <person name="Albersmeier A."/>
            <person name="Kalinowski J."/>
            <person name="Ruckert C."/>
        </authorList>
    </citation>
    <scope>NUCLEOTIDE SEQUENCE</scope>
    <source>
        <strain evidence="2">CGMCC 1.15371</strain>
    </source>
</reference>
<gene>
    <name evidence="2" type="ORF">GCM10011391_22900</name>
</gene>
<comment type="caution">
    <text evidence="2">The sequence shown here is derived from an EMBL/GenBank/DDBJ whole genome shotgun (WGS) entry which is preliminary data.</text>
</comment>
<name>A0A8J2YHR7_9BACL</name>
<protein>
    <submittedName>
        <fullName evidence="2">Uncharacterized protein</fullName>
    </submittedName>
</protein>
<dbReference type="AlphaFoldDB" id="A0A8J2YHR7"/>
<keyword evidence="1" id="KW-0472">Membrane</keyword>
<dbReference type="EMBL" id="BMIR01000010">
    <property type="protein sequence ID" value="GGE43567.1"/>
    <property type="molecule type" value="Genomic_DNA"/>
</dbReference>
<feature type="transmembrane region" description="Helical" evidence="1">
    <location>
        <begin position="62"/>
        <end position="82"/>
    </location>
</feature>
<keyword evidence="1" id="KW-1133">Transmembrane helix</keyword>
<reference evidence="2" key="2">
    <citation type="submission" date="2020-09" db="EMBL/GenBank/DDBJ databases">
        <authorList>
            <person name="Sun Q."/>
            <person name="Zhou Y."/>
        </authorList>
    </citation>
    <scope>NUCLEOTIDE SEQUENCE</scope>
    <source>
        <strain evidence="2">CGMCC 1.15371</strain>
    </source>
</reference>
<organism evidence="2 3">
    <name type="scientific">Pullulanibacillus camelliae</name>
    <dbReference type="NCBI Taxonomy" id="1707096"/>
    <lineage>
        <taxon>Bacteria</taxon>
        <taxon>Bacillati</taxon>
        <taxon>Bacillota</taxon>
        <taxon>Bacilli</taxon>
        <taxon>Bacillales</taxon>
        <taxon>Sporolactobacillaceae</taxon>
        <taxon>Pullulanibacillus</taxon>
    </lineage>
</organism>
<evidence type="ECO:0000256" key="1">
    <source>
        <dbReference type="SAM" id="Phobius"/>
    </source>
</evidence>
<dbReference type="RefSeq" id="WP_188693855.1">
    <property type="nucleotide sequence ID" value="NZ_BMIR01000010.1"/>
</dbReference>
<keyword evidence="1" id="KW-0812">Transmembrane</keyword>
<sequence>MLGLFVAIIVFNLLAFKLVKHITLNEMIHIWTFTIAFQVCFDVIIELKLKGYWYFYKNKVEYIGLLPHMILVPPINVLFLNWYPFNKKLSKRMIYLGGWVIIILLYEMMTLLPRPWGYFHYGWWNFWYSIIIDPILLFILLKFYKWISALERN</sequence>